<accession>A0AAU9LR54</accession>
<name>A0AAU9LR54_9STRA</name>
<sequence>MSSLRVRTKNKLMMALGAAKPSTNMAFNLAYSDFLSTLQRLETLELTLKSYAASIKTFHAAASLVVGAIDGLSSGGSDTASYHPPKSVDSSNMQQFAGDARVAFTDVDMIVLRETYALLEHEVLTPVKAWLQHARSLQNKATTCEEQKALYDHYSRKVMALREAREKRVSTGRSGKPKHTKRMLRNEQKLAATTQEYLQQSDTVIRNLRAFVVSRDAALAALLRRVLRGRAIYAERMHEATGHISALIEDSVAKGETDGMLDHYMTIVQGGNHDGFAAIRTDDTASLFSDDNTVPKSLFHVYMGKTPSYASDHDRTFTNSASSPALSSVAMASTPSLMPYHTTRTSWNAFMTPSAPAVDSFTRKEWSASKESSSSQFVAVPDFRDMHRNALRGDTSLFR</sequence>
<dbReference type="Proteomes" id="UP001158986">
    <property type="component" value="Unassembled WGS sequence"/>
</dbReference>
<dbReference type="EMBL" id="CAKLCB010000390">
    <property type="protein sequence ID" value="CAH0522476.1"/>
    <property type="molecule type" value="Genomic_DNA"/>
</dbReference>
<gene>
    <name evidence="2" type="ORF">PBS001_LOCUS8906</name>
    <name evidence="1" type="ORF">PBS003_LOCUS8975</name>
</gene>
<reference evidence="1 3" key="1">
    <citation type="submission" date="2021-11" db="EMBL/GenBank/DDBJ databases">
        <authorList>
            <person name="Islam A."/>
            <person name="Islam S."/>
            <person name="Flora M.S."/>
            <person name="Rahman M."/>
            <person name="Ziaur R.M."/>
            <person name="Epstein J.H."/>
            <person name="Hassan M."/>
            <person name="Klassen M."/>
            <person name="Woodard K."/>
            <person name="Webb A."/>
            <person name="Webby R.J."/>
            <person name="El Zowalaty M.E."/>
        </authorList>
    </citation>
    <scope>NUCLEOTIDE SEQUENCE</scope>
    <source>
        <strain evidence="2">Pbs1</strain>
        <strain evidence="1">Pbs3</strain>
    </source>
</reference>
<comment type="caution">
    <text evidence="1">The sequence shown here is derived from an EMBL/GenBank/DDBJ whole genome shotgun (WGS) entry which is preliminary data.</text>
</comment>
<dbReference type="Proteomes" id="UP001160483">
    <property type="component" value="Unassembled WGS sequence"/>
</dbReference>
<dbReference type="EMBL" id="CAKKTJ010000334">
    <property type="protein sequence ID" value="CAH0482381.1"/>
    <property type="molecule type" value="Genomic_DNA"/>
</dbReference>
<evidence type="ECO:0000313" key="2">
    <source>
        <dbReference type="EMBL" id="CAH0522476.1"/>
    </source>
</evidence>
<dbReference type="SUPFAM" id="SSF103657">
    <property type="entry name" value="BAR/IMD domain-like"/>
    <property type="match status" value="1"/>
</dbReference>
<organism evidence="1 4">
    <name type="scientific">Peronospora belbahrii</name>
    <dbReference type="NCBI Taxonomy" id="622444"/>
    <lineage>
        <taxon>Eukaryota</taxon>
        <taxon>Sar</taxon>
        <taxon>Stramenopiles</taxon>
        <taxon>Oomycota</taxon>
        <taxon>Peronosporomycetes</taxon>
        <taxon>Peronosporales</taxon>
        <taxon>Peronosporaceae</taxon>
        <taxon>Peronospora</taxon>
    </lineage>
</organism>
<evidence type="ECO:0008006" key="5">
    <source>
        <dbReference type="Google" id="ProtNLM"/>
    </source>
</evidence>
<evidence type="ECO:0000313" key="3">
    <source>
        <dbReference type="Proteomes" id="UP001158986"/>
    </source>
</evidence>
<keyword evidence="3" id="KW-1185">Reference proteome</keyword>
<evidence type="ECO:0000313" key="4">
    <source>
        <dbReference type="Proteomes" id="UP001160483"/>
    </source>
</evidence>
<evidence type="ECO:0000313" key="1">
    <source>
        <dbReference type="EMBL" id="CAH0482381.1"/>
    </source>
</evidence>
<dbReference type="AlphaFoldDB" id="A0AAU9LR54"/>
<dbReference type="InterPro" id="IPR027267">
    <property type="entry name" value="AH/BAR_dom_sf"/>
</dbReference>
<dbReference type="Gene3D" id="1.20.1270.60">
    <property type="entry name" value="Arfaptin homology (AH) domain/BAR domain"/>
    <property type="match status" value="1"/>
</dbReference>
<protein>
    <recommendedName>
        <fullName evidence="5">BAR domain-containing protein</fullName>
    </recommendedName>
</protein>
<proteinExistence type="predicted"/>